<evidence type="ECO:0000313" key="5">
    <source>
        <dbReference type="EMBL" id="KAK2157183.1"/>
    </source>
</evidence>
<dbReference type="Proteomes" id="UP001208570">
    <property type="component" value="Unassembled WGS sequence"/>
</dbReference>
<accession>A0AAD9JRA7</accession>
<keyword evidence="6" id="KW-1185">Reference proteome</keyword>
<keyword evidence="3" id="KW-0732">Signal</keyword>
<name>A0AAD9JRA7_9ANNE</name>
<dbReference type="EMBL" id="JAODUP010000196">
    <property type="protein sequence ID" value="KAK2157183.1"/>
    <property type="molecule type" value="Genomic_DNA"/>
</dbReference>
<dbReference type="PANTHER" id="PTHR21642">
    <property type="entry name" value="CEREBRAL CAVERNOUS MALFORMATIONS PROTEIN 2 HOMOLOG"/>
    <property type="match status" value="1"/>
</dbReference>
<dbReference type="Pfam" id="PF16545">
    <property type="entry name" value="CCM2_C"/>
    <property type="match status" value="1"/>
</dbReference>
<feature type="signal peptide" evidence="3">
    <location>
        <begin position="1"/>
        <end position="15"/>
    </location>
</feature>
<dbReference type="InterPro" id="IPR011993">
    <property type="entry name" value="PH-like_dom_sf"/>
</dbReference>
<dbReference type="PANTHER" id="PTHR21642:SF6">
    <property type="entry name" value="CEREBRAL CAVERNOUS MALFORMATIONS 2 HARMONIN-HOMOLOGY DOMAIN-CONTAINING PROTEIN"/>
    <property type="match status" value="1"/>
</dbReference>
<feature type="domain" description="Cerebral cavernous malformations 2 harmonin-homology" evidence="4">
    <location>
        <begin position="312"/>
        <end position="401"/>
    </location>
</feature>
<organism evidence="5 6">
    <name type="scientific">Paralvinella palmiformis</name>
    <dbReference type="NCBI Taxonomy" id="53620"/>
    <lineage>
        <taxon>Eukaryota</taxon>
        <taxon>Metazoa</taxon>
        <taxon>Spiralia</taxon>
        <taxon>Lophotrochozoa</taxon>
        <taxon>Annelida</taxon>
        <taxon>Polychaeta</taxon>
        <taxon>Sedentaria</taxon>
        <taxon>Canalipalpata</taxon>
        <taxon>Terebellida</taxon>
        <taxon>Terebelliformia</taxon>
        <taxon>Alvinellidae</taxon>
        <taxon>Paralvinella</taxon>
    </lineage>
</organism>
<gene>
    <name evidence="5" type="ORF">LSH36_196g05039</name>
</gene>
<feature type="chain" id="PRO_5041932966" description="Cerebral cavernous malformations 2 harmonin-homology domain-containing protein" evidence="3">
    <location>
        <begin position="16"/>
        <end position="468"/>
    </location>
</feature>
<evidence type="ECO:0000256" key="2">
    <source>
        <dbReference type="SAM" id="MobiDB-lite"/>
    </source>
</evidence>
<proteinExistence type="inferred from homology"/>
<comment type="caution">
    <text evidence="5">The sequence shown here is derived from an EMBL/GenBank/DDBJ whole genome shotgun (WGS) entry which is preliminary data.</text>
</comment>
<dbReference type="Gene3D" id="2.30.29.30">
    <property type="entry name" value="Pleckstrin-homology domain (PH domain)/Phosphotyrosine-binding domain (PTB)"/>
    <property type="match status" value="1"/>
</dbReference>
<dbReference type="InterPro" id="IPR032375">
    <property type="entry name" value="CCM2_C"/>
</dbReference>
<evidence type="ECO:0000256" key="1">
    <source>
        <dbReference type="ARBA" id="ARBA00010822"/>
    </source>
</evidence>
<dbReference type="AlphaFoldDB" id="A0AAD9JRA7"/>
<evidence type="ECO:0000259" key="4">
    <source>
        <dbReference type="Pfam" id="PF16545"/>
    </source>
</evidence>
<dbReference type="Gene3D" id="1.20.1160.20">
    <property type="match status" value="1"/>
</dbReference>
<evidence type="ECO:0000256" key="3">
    <source>
        <dbReference type="SAM" id="SignalP"/>
    </source>
</evidence>
<comment type="similarity">
    <text evidence="1">Belongs to the CCM2 family.</text>
</comment>
<evidence type="ECO:0000313" key="6">
    <source>
        <dbReference type="Proteomes" id="UP001208570"/>
    </source>
</evidence>
<dbReference type="InterPro" id="IPR026159">
    <property type="entry name" value="Malcavernin"/>
</dbReference>
<sequence length="468" mass="52397">MASLCCAVLCQTALTYYLYTPWSGSEQSLDQIAQHDNLFYQDSTSAGVAKPTGRSPEPAASASRRPLKTSNLSSADYKSLLTDSYIEKEVKFAGTVTNIPIHLDCTNRTDVLRVIDRGKHEKLLPWTLTRDHDAIFSLNVHNIKICQRDGIEELLLRVPVHEIAAVCYIRDGEEHILAIKYGSFKLSRGLALLDSQDTCQLVILYCDNKSSSEELCSLIDQCFHLVYTDATMHFLDMKLTEASAGLSTGSLTLRSDKSSTNSTPKREHVDHRGFQCLTQSISDLNQANGASSFMSRSLPRAMTMRRSSTAKSEIELSATANKMIQDYMTKLYTKLNKDELGRFAVLVRDWHRNMPIGDFCEKVLELYGPERKYLLQGMKPFIPERDLPVFETFLERLGLNNVTRNDTVTGSSRVYRTYNGSPSYPTASASGGDDRYDQMLNQISHNIETLGTSVDMGTNVDDDLPKTT</sequence>
<reference evidence="5" key="1">
    <citation type="journal article" date="2023" name="Mol. Biol. Evol.">
        <title>Third-Generation Sequencing Reveals the Adaptive Role of the Epigenome in Three Deep-Sea Polychaetes.</title>
        <authorList>
            <person name="Perez M."/>
            <person name="Aroh O."/>
            <person name="Sun Y."/>
            <person name="Lan Y."/>
            <person name="Juniper S.K."/>
            <person name="Young C.R."/>
            <person name="Angers B."/>
            <person name="Qian P.Y."/>
        </authorList>
    </citation>
    <scope>NUCLEOTIDE SEQUENCE</scope>
    <source>
        <strain evidence="5">P08H-3</strain>
    </source>
</reference>
<feature type="region of interest" description="Disordered" evidence="2">
    <location>
        <begin position="45"/>
        <end position="67"/>
    </location>
</feature>
<protein>
    <recommendedName>
        <fullName evidence="4">Cerebral cavernous malformations 2 harmonin-homology domain-containing protein</fullName>
    </recommendedName>
</protein>